<dbReference type="AlphaFoldDB" id="A0A2D0KCE0"/>
<organism evidence="1 2">
    <name type="scientific">Xenorhabdus ishibashii</name>
    <dbReference type="NCBI Taxonomy" id="1034471"/>
    <lineage>
        <taxon>Bacteria</taxon>
        <taxon>Pseudomonadati</taxon>
        <taxon>Pseudomonadota</taxon>
        <taxon>Gammaproteobacteria</taxon>
        <taxon>Enterobacterales</taxon>
        <taxon>Morganellaceae</taxon>
        <taxon>Xenorhabdus</taxon>
    </lineage>
</organism>
<reference evidence="1 2" key="1">
    <citation type="journal article" date="2017" name="Nat. Microbiol.">
        <title>Natural product diversity associated with the nematode symbionts Photorhabdus and Xenorhabdus.</title>
        <authorList>
            <person name="Tobias N.J."/>
            <person name="Wolff H."/>
            <person name="Djahanschiri B."/>
            <person name="Grundmann F."/>
            <person name="Kronenwerth M."/>
            <person name="Shi Y.M."/>
            <person name="Simonyi S."/>
            <person name="Grun P."/>
            <person name="Shapiro-Ilan D."/>
            <person name="Pidot S.J."/>
            <person name="Stinear T.P."/>
            <person name="Ebersberger I."/>
            <person name="Bode H.B."/>
        </authorList>
    </citation>
    <scope>NUCLEOTIDE SEQUENCE [LARGE SCALE GENOMIC DNA]</scope>
    <source>
        <strain evidence="1 2">DSM 22670</strain>
    </source>
</reference>
<gene>
    <name evidence="1" type="ORF">Xish_00153</name>
</gene>
<dbReference type="OrthoDB" id="127311at2"/>
<comment type="caution">
    <text evidence="1">The sequence shown here is derived from an EMBL/GenBank/DDBJ whole genome shotgun (WGS) entry which is preliminary data.</text>
</comment>
<keyword evidence="1" id="KW-0675">Receptor</keyword>
<evidence type="ECO:0000313" key="1">
    <source>
        <dbReference type="EMBL" id="PHM61040.1"/>
    </source>
</evidence>
<evidence type="ECO:0000313" key="2">
    <source>
        <dbReference type="Proteomes" id="UP000222168"/>
    </source>
</evidence>
<accession>A0A2D0KCE0</accession>
<dbReference type="RefSeq" id="WP_099116271.1">
    <property type="nucleotide sequence ID" value="NZ_NJAK01000001.1"/>
</dbReference>
<dbReference type="Proteomes" id="UP000222168">
    <property type="component" value="Unassembled WGS sequence"/>
</dbReference>
<proteinExistence type="predicted"/>
<protein>
    <submittedName>
        <fullName evidence="1">Ferrichrysobactin receptor</fullName>
    </submittedName>
</protein>
<keyword evidence="2" id="KW-1185">Reference proteome</keyword>
<sequence>MFKIRRKKLVVVKIITRHSGFGFQSALFSTPTLSDGAYAASDGEEIMRDAAAELKSVTLPMKRIVAKSRVSGIKTTILLLKTRQTITVLTRDQMVRQRTTFVPNVLNYTKNAFTNYLGSSNRNDEVVIRRFCYMSHNDLRENASNLKDTSVQFNVNNLTMSPPAAEKKRVSTATAAACSPQSTIANNIWYPAPPAAHSHVAVGIFSPQGGGKSWPLHQ</sequence>
<name>A0A2D0KCE0_9GAMM</name>
<dbReference type="EMBL" id="NJAK01000001">
    <property type="protein sequence ID" value="PHM61040.1"/>
    <property type="molecule type" value="Genomic_DNA"/>
</dbReference>